<evidence type="ECO:0000259" key="8">
    <source>
        <dbReference type="Pfam" id="PF22528"/>
    </source>
</evidence>
<comment type="function">
    <text evidence="6">Arginine methyltransferase that can both catalyze the formation of omega-N monomethylarginine (MMA) and symmetrical dimethylarginine (sDMA).</text>
</comment>
<evidence type="ECO:0000256" key="1">
    <source>
        <dbReference type="ARBA" id="ARBA00022603"/>
    </source>
</evidence>
<dbReference type="EC" id="2.1.1.-" evidence="6"/>
<proteinExistence type="inferred from homology"/>
<keyword evidence="10" id="KW-1185">Reference proteome</keyword>
<dbReference type="InterPro" id="IPR025799">
    <property type="entry name" value="Arg_MeTrfase"/>
</dbReference>
<dbReference type="EMBL" id="CAACVG010006811">
    <property type="protein sequence ID" value="VEN41915.1"/>
    <property type="molecule type" value="Genomic_DNA"/>
</dbReference>
<dbReference type="FunFam" id="3.40.50.150:FF:000070">
    <property type="entry name" value="Protein arginine N-methyltransferase 7"/>
    <property type="match status" value="1"/>
</dbReference>
<dbReference type="InterPro" id="IPR014644">
    <property type="entry name" value="MeTrfase_PRMT7"/>
</dbReference>
<dbReference type="Pfam" id="PF22528">
    <property type="entry name" value="PRMT_C"/>
    <property type="match status" value="1"/>
</dbReference>
<dbReference type="AlphaFoldDB" id="A0A653C2D4"/>
<dbReference type="PANTHER" id="PTHR11006">
    <property type="entry name" value="PROTEIN ARGININE N-METHYLTRANSFERASE"/>
    <property type="match status" value="1"/>
</dbReference>
<dbReference type="GO" id="GO:0032259">
    <property type="term" value="P:methylation"/>
    <property type="evidence" value="ECO:0007669"/>
    <property type="project" value="UniProtKB-KW"/>
</dbReference>
<dbReference type="InterPro" id="IPR055135">
    <property type="entry name" value="PRMT_dom"/>
</dbReference>
<reference evidence="9 10" key="1">
    <citation type="submission" date="2019-01" db="EMBL/GenBank/DDBJ databases">
        <authorList>
            <person name="Sayadi A."/>
        </authorList>
    </citation>
    <scope>NUCLEOTIDE SEQUENCE [LARGE SCALE GENOMIC DNA]</scope>
</reference>
<gene>
    <name evidence="9" type="ORF">CALMAC_LOCUS5574</name>
</gene>
<dbReference type="InterPro" id="IPR029063">
    <property type="entry name" value="SAM-dependent_MTases_sf"/>
</dbReference>
<dbReference type="CDD" id="cd02440">
    <property type="entry name" value="AdoMet_MTases"/>
    <property type="match status" value="1"/>
</dbReference>
<evidence type="ECO:0000313" key="10">
    <source>
        <dbReference type="Proteomes" id="UP000410492"/>
    </source>
</evidence>
<keyword evidence="2 7" id="KW-0808">Transferase</keyword>
<dbReference type="GO" id="GO:0016274">
    <property type="term" value="F:protein-arginine N-methyltransferase activity"/>
    <property type="evidence" value="ECO:0007669"/>
    <property type="project" value="InterPro"/>
</dbReference>
<dbReference type="PROSITE" id="PS51678">
    <property type="entry name" value="SAM_MT_PRMT"/>
    <property type="match status" value="2"/>
</dbReference>
<evidence type="ECO:0000256" key="4">
    <source>
        <dbReference type="ARBA" id="ARBA00022737"/>
    </source>
</evidence>
<accession>A0A653C2D4</accession>
<dbReference type="PIRSF" id="PIRSF036946">
    <property type="entry name" value="Arg_N-mtase"/>
    <property type="match status" value="1"/>
</dbReference>
<dbReference type="PANTHER" id="PTHR11006:SF4">
    <property type="entry name" value="PROTEIN ARGININE N-METHYLTRANSFERASE 7"/>
    <property type="match status" value="1"/>
</dbReference>
<dbReference type="SUPFAM" id="SSF53335">
    <property type="entry name" value="S-adenosyl-L-methionine-dependent methyltransferases"/>
    <property type="match status" value="2"/>
</dbReference>
<dbReference type="Gene3D" id="2.70.160.11">
    <property type="entry name" value="Hnrnp arginine n-methyltransferase1"/>
    <property type="match status" value="2"/>
</dbReference>
<dbReference type="Gene3D" id="3.40.50.150">
    <property type="entry name" value="Vaccinia Virus protein VP39"/>
    <property type="match status" value="2"/>
</dbReference>
<name>A0A653C2D4_CALMS</name>
<evidence type="ECO:0000256" key="5">
    <source>
        <dbReference type="ARBA" id="ARBA00025081"/>
    </source>
</evidence>
<sequence>MLLTQNILNRVTRTMSIFVQRLNPITGVNDWVVQSEDYDFHQEVARSAFADMLHDTERNQLYEAALKAAIEITHSKGKTANVLDIGTGTGLLSMMAVRNGADTVTACEAFKPMSHCALKLIARNGFKDKIKVIPKRSTQLKIGEDLKQKCNILVTEVFDTELIGEGALSTFKHAHQELLEKDCIVVPQSATIYAQVVECPLAQNWNKLKHIFDNDGEVLIQVPDSIRSCAGSASVHDIQLSQLPESAINTIISPTPVLKFDWSGRTPFIFERSTISTANAERDGLAQVVFMWWDLQMDTDGKHILSCAPKWAHPLTKIDRKAKIPWRDHWMQAVYYLPKELQVTKGQELGLISCHDEYSLWFNLVNNLRITDEHYLNPICECGAHVAFSRTRIGQMNDMKKNKKYLALLEKYVNKESTILVLSEGFYCGLAAVKLGASKMYIMETNHLSRRVLQDYIDFNKLNNVEVIPSLEKLCEMNFKDVSMVIGEPYFISSILPWDNLLFIYLLKGIGSYLPNDVQIFPRRASIKAVAMHFNDLHKIRSPLKVCEGFLMEEFDELIEASRNISDDNVEPQALWEYPGVALSDVEEIIDLNLLEIPEKPYQKRGAFELQGNLDCNGIALWVDWNLDGTERNVITTGPISQIKIGENVQWDMYTRQGVCLFPDKSANSISYKFEFDFVAGNISFNCT</sequence>
<evidence type="ECO:0000256" key="2">
    <source>
        <dbReference type="ARBA" id="ARBA00022679"/>
    </source>
</evidence>
<dbReference type="Proteomes" id="UP000410492">
    <property type="component" value="Unassembled WGS sequence"/>
</dbReference>
<keyword evidence="3 7" id="KW-0949">S-adenosyl-L-methionine</keyword>
<evidence type="ECO:0000313" key="9">
    <source>
        <dbReference type="EMBL" id="VEN41915.1"/>
    </source>
</evidence>
<dbReference type="Pfam" id="PF06325">
    <property type="entry name" value="PrmA"/>
    <property type="match status" value="1"/>
</dbReference>
<evidence type="ECO:0000256" key="6">
    <source>
        <dbReference type="PIRNR" id="PIRNR036946"/>
    </source>
</evidence>
<evidence type="ECO:0000256" key="3">
    <source>
        <dbReference type="ARBA" id="ARBA00022691"/>
    </source>
</evidence>
<comment type="function">
    <text evidence="5">Essential arginine methyltransferase that can both catalyze the formation of omega-N monomethylarginine (MMA) and symmetrical dimethylarginine (sDMA). Specifically mediates the symmetrical dimethylation of arginine residues in the small nuclear ribonucleoproteins SmD1 and SmD3.</text>
</comment>
<dbReference type="FunFam" id="3.40.50.150:FF:000071">
    <property type="entry name" value="Protein arginine N-methyltransferase 7"/>
    <property type="match status" value="1"/>
</dbReference>
<feature type="domain" description="Protein arginine N-methyltransferase" evidence="8">
    <location>
        <begin position="189"/>
        <end position="352"/>
    </location>
</feature>
<organism evidence="9 10">
    <name type="scientific">Callosobruchus maculatus</name>
    <name type="common">Southern cowpea weevil</name>
    <name type="synonym">Pulse bruchid</name>
    <dbReference type="NCBI Taxonomy" id="64391"/>
    <lineage>
        <taxon>Eukaryota</taxon>
        <taxon>Metazoa</taxon>
        <taxon>Ecdysozoa</taxon>
        <taxon>Arthropoda</taxon>
        <taxon>Hexapoda</taxon>
        <taxon>Insecta</taxon>
        <taxon>Pterygota</taxon>
        <taxon>Neoptera</taxon>
        <taxon>Endopterygota</taxon>
        <taxon>Coleoptera</taxon>
        <taxon>Polyphaga</taxon>
        <taxon>Cucujiformia</taxon>
        <taxon>Chrysomeloidea</taxon>
        <taxon>Chrysomelidae</taxon>
        <taxon>Bruchinae</taxon>
        <taxon>Bruchini</taxon>
        <taxon>Callosobruchus</taxon>
    </lineage>
</organism>
<comment type="similarity">
    <text evidence="6">Belongs to the class I-like SAM-binding methyltransferase superfamily. Protein arginine N-methyltransferase family. PRMT7 subfamily.</text>
</comment>
<dbReference type="FunFam" id="2.70.160.11:FF:000014">
    <property type="entry name" value="Protein arginine N-methyltransferase 7"/>
    <property type="match status" value="1"/>
</dbReference>
<keyword evidence="1 7" id="KW-0489">Methyltransferase</keyword>
<keyword evidence="4" id="KW-0677">Repeat</keyword>
<protein>
    <recommendedName>
        <fullName evidence="6">Protein arginine N-methyltransferase</fullName>
        <ecNumber evidence="6">2.1.1.-</ecNumber>
    </recommendedName>
</protein>
<dbReference type="OrthoDB" id="412876at2759"/>
<evidence type="ECO:0000256" key="7">
    <source>
        <dbReference type="PROSITE-ProRule" id="PRU01015"/>
    </source>
</evidence>
<dbReference type="GO" id="GO:0042054">
    <property type="term" value="F:histone methyltransferase activity"/>
    <property type="evidence" value="ECO:0007669"/>
    <property type="project" value="TreeGrafter"/>
</dbReference>